<sequence length="940" mass="105765">MKFITIFLTRPVFTSVLFITLTILGIVSFSRLPFDLLPDLTIPELTILTQYEGASPEIIEREITIKIEEGISGLGGIQDIRSISLEGISIVTIYFNRDTELKIATIRLREALDKISWGFPKEATRPNILRTGPTSSPVMGIWINGDKEIISKVILRRLEQIDGIGEARLCGTEGNEILLMIDPDILNSYNIDISDISRALLSYNIVMPLGIVKEGNYTFPIRFVYETETPEKIGNISLMGGKIKLKEIAKIIEKPKEKNLEIIYNGKKGYLIQIYKEWKKNTVVISKNVRDLLKRLKNIYPNVEYEICYDDAVFIKSAMLNIIFSIITGGLLAFFVLALFTGNINIPVVISLSMPISIISSFLLFYIFGVNINLISLSGIALAIGMLVDASIVVLENIIARKDVLIGTKEVGIAVITSVLTTIVVFFPIIYIHGISGMMLKPLSFAVISTLTISLFVSFSLLPLIVSKMGDIKKSESRIYQILNDKYSSFIEWAYKREKYVFIITFILFIFGLLSFILLKKEVFPDVYADRIINFELPYNSDIKETEKIVERLTKYLKNEGDLKILSEIGNYDPFGLSHTGSAKIRVSGLKEEISLKDFFNSYNSISYNISSVNPIISYFENKGKIYVRIPYTDFTDEQKKLSLAIRSFKDADFIFDKKIPVIDLCLNQSLSEHLNISPSDLFSFLQTSVSGNSIIDIEKGEEKWTIRMLVGDEKDLKSLLSIKYKGIPIGAFFEIKERFIPMGIVRFNGRRCIEGVIPYKGRYKFPSLPFNYEIGGELKEYKNSLKSAVFAFIISIFLVYMVLSSFYESLFLPLLIMITVPFSAAGGFFSLLITRTSINVISLLGIVILVGIVVNNAIVLLDYAEKKRKEGKIFPGKIASKRRLRPILMTTLTTVVGLLPISFGSTLQAPLGRCVIGGLLISTFISLIFIPIIYDKMVS</sequence>
<dbReference type="Gene3D" id="3.30.2090.10">
    <property type="entry name" value="Multidrug efflux transporter AcrB TolC docking domain, DN and DC subdomains"/>
    <property type="match status" value="2"/>
</dbReference>
<organism evidence="2">
    <name type="scientific">candidate division WOR-3 bacterium</name>
    <dbReference type="NCBI Taxonomy" id="2052148"/>
    <lineage>
        <taxon>Bacteria</taxon>
        <taxon>Bacteria division WOR-3</taxon>
    </lineage>
</organism>
<dbReference type="Pfam" id="PF00873">
    <property type="entry name" value="ACR_tran"/>
    <property type="match status" value="1"/>
</dbReference>
<feature type="transmembrane region" description="Helical" evidence="1">
    <location>
        <begin position="411"/>
        <end position="431"/>
    </location>
</feature>
<name>A0A7C4YCR1_UNCW3</name>
<feature type="transmembrane region" description="Helical" evidence="1">
    <location>
        <begin position="786"/>
        <end position="804"/>
    </location>
</feature>
<accession>A0A7C4YCR1</accession>
<dbReference type="PANTHER" id="PTHR32063">
    <property type="match status" value="1"/>
</dbReference>
<dbReference type="SUPFAM" id="SSF82714">
    <property type="entry name" value="Multidrug efflux transporter AcrB TolC docking domain, DN and DC subdomains"/>
    <property type="match status" value="1"/>
</dbReference>
<dbReference type="EMBL" id="DTHG01000057">
    <property type="protein sequence ID" value="HGW91800.1"/>
    <property type="molecule type" value="Genomic_DNA"/>
</dbReference>
<feature type="transmembrane region" description="Helical" evidence="1">
    <location>
        <begin position="885"/>
        <end position="904"/>
    </location>
</feature>
<dbReference type="PANTHER" id="PTHR32063:SF0">
    <property type="entry name" value="SWARMING MOTILITY PROTEIN SWRC"/>
    <property type="match status" value="1"/>
</dbReference>
<dbReference type="PRINTS" id="PR00702">
    <property type="entry name" value="ACRIFLAVINRP"/>
</dbReference>
<feature type="transmembrane region" description="Helical" evidence="1">
    <location>
        <begin position="443"/>
        <end position="466"/>
    </location>
</feature>
<keyword evidence="1" id="KW-1133">Transmembrane helix</keyword>
<dbReference type="Gene3D" id="1.20.1640.10">
    <property type="entry name" value="Multidrug efflux transporter AcrB transmembrane domain"/>
    <property type="match status" value="2"/>
</dbReference>
<dbReference type="SUPFAM" id="SSF82693">
    <property type="entry name" value="Multidrug efflux transporter AcrB pore domain, PN1, PN2, PC1 and PC2 subdomains"/>
    <property type="match status" value="2"/>
</dbReference>
<dbReference type="GO" id="GO:0042910">
    <property type="term" value="F:xenobiotic transmembrane transporter activity"/>
    <property type="evidence" value="ECO:0007669"/>
    <property type="project" value="TreeGrafter"/>
</dbReference>
<evidence type="ECO:0000256" key="1">
    <source>
        <dbReference type="SAM" id="Phobius"/>
    </source>
</evidence>
<feature type="transmembrane region" description="Helical" evidence="1">
    <location>
        <begin position="811"/>
        <end position="835"/>
    </location>
</feature>
<feature type="transmembrane region" description="Helical" evidence="1">
    <location>
        <begin position="12"/>
        <end position="34"/>
    </location>
</feature>
<keyword evidence="1" id="KW-0472">Membrane</keyword>
<protein>
    <submittedName>
        <fullName evidence="2">Efflux RND transporter permease subunit</fullName>
    </submittedName>
</protein>
<dbReference type="AlphaFoldDB" id="A0A7C4YCR1"/>
<feature type="transmembrane region" description="Helical" evidence="1">
    <location>
        <begin position="318"/>
        <end position="341"/>
    </location>
</feature>
<comment type="caution">
    <text evidence="2">The sequence shown here is derived from an EMBL/GenBank/DDBJ whole genome shotgun (WGS) entry which is preliminary data.</text>
</comment>
<dbReference type="Gene3D" id="3.30.70.1440">
    <property type="entry name" value="Multidrug efflux transporter AcrB pore domain"/>
    <property type="match status" value="1"/>
</dbReference>
<feature type="transmembrane region" description="Helical" evidence="1">
    <location>
        <begin position="500"/>
        <end position="519"/>
    </location>
</feature>
<feature type="transmembrane region" description="Helical" evidence="1">
    <location>
        <begin position="348"/>
        <end position="368"/>
    </location>
</feature>
<dbReference type="Gene3D" id="3.30.70.1430">
    <property type="entry name" value="Multidrug efflux transporter AcrB pore domain"/>
    <property type="match status" value="2"/>
</dbReference>
<feature type="transmembrane region" description="Helical" evidence="1">
    <location>
        <begin position="374"/>
        <end position="399"/>
    </location>
</feature>
<proteinExistence type="predicted"/>
<dbReference type="InterPro" id="IPR001036">
    <property type="entry name" value="Acrflvin-R"/>
</dbReference>
<gene>
    <name evidence="2" type="ORF">ENV67_04580</name>
</gene>
<keyword evidence="1" id="KW-0812">Transmembrane</keyword>
<evidence type="ECO:0000313" key="2">
    <source>
        <dbReference type="EMBL" id="HGW91800.1"/>
    </source>
</evidence>
<dbReference type="GO" id="GO:0005886">
    <property type="term" value="C:plasma membrane"/>
    <property type="evidence" value="ECO:0007669"/>
    <property type="project" value="TreeGrafter"/>
</dbReference>
<feature type="transmembrane region" description="Helical" evidence="1">
    <location>
        <begin position="841"/>
        <end position="864"/>
    </location>
</feature>
<dbReference type="Gene3D" id="3.30.70.1320">
    <property type="entry name" value="Multidrug efflux transporter AcrB pore domain like"/>
    <property type="match status" value="1"/>
</dbReference>
<dbReference type="SUPFAM" id="SSF82866">
    <property type="entry name" value="Multidrug efflux transporter AcrB transmembrane domain"/>
    <property type="match status" value="2"/>
</dbReference>
<reference evidence="2" key="1">
    <citation type="journal article" date="2020" name="mSystems">
        <title>Genome- and Community-Level Interaction Insights into Carbon Utilization and Element Cycling Functions of Hydrothermarchaeota in Hydrothermal Sediment.</title>
        <authorList>
            <person name="Zhou Z."/>
            <person name="Liu Y."/>
            <person name="Xu W."/>
            <person name="Pan J."/>
            <person name="Luo Z.H."/>
            <person name="Li M."/>
        </authorList>
    </citation>
    <scope>NUCLEOTIDE SEQUENCE [LARGE SCALE GENOMIC DNA]</scope>
    <source>
        <strain evidence="2">SpSt-780</strain>
    </source>
</reference>
<feature type="transmembrane region" description="Helical" evidence="1">
    <location>
        <begin position="916"/>
        <end position="935"/>
    </location>
</feature>
<dbReference type="InterPro" id="IPR027463">
    <property type="entry name" value="AcrB_DN_DC_subdom"/>
</dbReference>